<evidence type="ECO:0000256" key="4">
    <source>
        <dbReference type="HAMAP-Rule" id="MF_01909"/>
    </source>
</evidence>
<organism evidence="7 8">
    <name type="scientific">Methanobrevibacter olleyae</name>
    <dbReference type="NCBI Taxonomy" id="294671"/>
    <lineage>
        <taxon>Archaea</taxon>
        <taxon>Methanobacteriati</taxon>
        <taxon>Methanobacteriota</taxon>
        <taxon>Methanomada group</taxon>
        <taxon>Methanobacteria</taxon>
        <taxon>Methanobacteriales</taxon>
        <taxon>Methanobacteriaceae</taxon>
        <taxon>Methanobrevibacter</taxon>
    </lineage>
</organism>
<dbReference type="EMBL" id="FOTL01000010">
    <property type="protein sequence ID" value="SFL42074.1"/>
    <property type="molecule type" value="Genomic_DNA"/>
</dbReference>
<dbReference type="InterPro" id="IPR024550">
    <property type="entry name" value="TFIIEa/SarR/Rpc3_HTH_dom"/>
</dbReference>
<dbReference type="AlphaFoldDB" id="A0A1I4HIX7"/>
<comment type="function">
    <text evidence="4">Transcription factor that plays a role in the activation of archaeal genes transcribed by RNA polymerase. Facilitates transcription initiation by enhancing TATA-box recognition by TATA-box-binding protein (Tbp), and transcription factor B (Tfb) and RNA polymerase recruitment. Not absolutely required for transcription in vitro, but particularly important in cases where Tbp or Tfb function is not optimal. It dynamically alters the nucleic acid-binding properties of RNA polymerases by stabilizing the initiation complex and destabilizing elongation complexes. Seems to translocate with the RNA polymerase following initiation and acts by binding to the non template strand of the transcription bubble in elongation complexes.</text>
</comment>
<dbReference type="GO" id="GO:0003743">
    <property type="term" value="F:translation initiation factor activity"/>
    <property type="evidence" value="ECO:0007669"/>
    <property type="project" value="UniProtKB-KW"/>
</dbReference>
<evidence type="ECO:0000256" key="2">
    <source>
        <dbReference type="ARBA" id="ARBA00023125"/>
    </source>
</evidence>
<dbReference type="InterPro" id="IPR017919">
    <property type="entry name" value="TFIIE/TFIIEa_HTH"/>
</dbReference>
<dbReference type="GO" id="GO:0003677">
    <property type="term" value="F:DNA binding"/>
    <property type="evidence" value="ECO:0007669"/>
    <property type="project" value="UniProtKB-KW"/>
</dbReference>
<dbReference type="InterPro" id="IPR016481">
    <property type="entry name" value="TF_E_archaea"/>
</dbReference>
<dbReference type="SMART" id="SM00531">
    <property type="entry name" value="TFIIE"/>
    <property type="match status" value="1"/>
</dbReference>
<keyword evidence="7" id="KW-0396">Initiation factor</keyword>
<evidence type="ECO:0000256" key="3">
    <source>
        <dbReference type="ARBA" id="ARBA00023163"/>
    </source>
</evidence>
<dbReference type="GO" id="GO:0006367">
    <property type="term" value="P:transcription initiation at RNA polymerase II promoter"/>
    <property type="evidence" value="ECO:0007669"/>
    <property type="project" value="InterPro"/>
</dbReference>
<feature type="region of interest" description="Disordered" evidence="5">
    <location>
        <begin position="139"/>
        <end position="181"/>
    </location>
</feature>
<comment type="similarity">
    <text evidence="4">Belongs to the TFE family.</text>
</comment>
<dbReference type="InterPro" id="IPR036390">
    <property type="entry name" value="WH_DNA-bd_sf"/>
</dbReference>
<dbReference type="GO" id="GO:0006355">
    <property type="term" value="P:regulation of DNA-templated transcription"/>
    <property type="evidence" value="ECO:0007669"/>
    <property type="project" value="InterPro"/>
</dbReference>
<name>A0A1I4HIX7_METOL</name>
<feature type="compositionally biased region" description="Basic residues" evidence="5">
    <location>
        <begin position="208"/>
        <end position="220"/>
    </location>
</feature>
<dbReference type="PROSITE" id="PS51344">
    <property type="entry name" value="HTH_TFE_IIE"/>
    <property type="match status" value="1"/>
</dbReference>
<feature type="compositionally biased region" description="Basic and acidic residues" evidence="5">
    <location>
        <begin position="139"/>
        <end position="161"/>
    </location>
</feature>
<gene>
    <name evidence="4" type="primary">tfe</name>
    <name evidence="7" type="ORF">SAMN02910297_00835</name>
</gene>
<protein>
    <recommendedName>
        <fullName evidence="4">Transcription factor E</fullName>
        <shortName evidence="4">TFE</shortName>
    </recommendedName>
    <alternativeName>
        <fullName evidence="4">TFIIE subunit alpha homolog</fullName>
    </alternativeName>
    <alternativeName>
        <fullName evidence="4">Transcription initiation factor TFIIE</fullName>
    </alternativeName>
</protein>
<dbReference type="HAMAP" id="MF_01909">
    <property type="entry name" value="TFE_arch"/>
    <property type="match status" value="1"/>
</dbReference>
<dbReference type="RefSeq" id="WP_234970512.1">
    <property type="nucleotide sequence ID" value="NZ_FOTL01000010.1"/>
</dbReference>
<keyword evidence="1 4" id="KW-0805">Transcription regulation</keyword>
<evidence type="ECO:0000256" key="5">
    <source>
        <dbReference type="SAM" id="MobiDB-lite"/>
    </source>
</evidence>
<dbReference type="InterPro" id="IPR002853">
    <property type="entry name" value="TFIIE_asu"/>
</dbReference>
<evidence type="ECO:0000313" key="8">
    <source>
        <dbReference type="Proteomes" id="UP000183442"/>
    </source>
</evidence>
<keyword evidence="2 4" id="KW-0238">DNA-binding</keyword>
<feature type="domain" description="HTH TFE/IIEalpha-type" evidence="6">
    <location>
        <begin position="189"/>
        <end position="301"/>
    </location>
</feature>
<keyword evidence="3 4" id="KW-0804">Transcription</keyword>
<comment type="domain">
    <text evidence="4">The winged helix domain is involved in binding to DNA in the preinitiation complex.</text>
</comment>
<proteinExistence type="inferred from homology"/>
<sequence length="381" mass="45028">MLRDPIIQNLFPEIFEFEEAVDIIGCLKEWPKSRLCADKDIARKTKIDIKTVKDVLKLLENNNFVYPVKVNEVCIKLIKHFRSGKLSHEEMAKKVKLDVKIVDQFIEENESLLEETKKTYCQKTLKTLNDNLNSLIKGEKKDERDKKDKKGKSSEDNKKEDEKDDVVGDESSEDDKKVINEDKESEELVIKEAVDVSEEFEEKEKATKKPKAGKSKKEKTTRKRAVNQKFWYLTFDETIECLKNGYTTDEEISEEISCKLNIVRKILYKLYDMRLASYKRDKDKETQWYTYDWKFSENEYKKLEFNLASSELKRLNAELTYEENNMFFVCPFGHYRLDFEDASTVEFLCPECDVDLEFEDNQEKIDKKKEEIKVLEDIISS</sequence>
<dbReference type="Proteomes" id="UP000183442">
    <property type="component" value="Unassembled WGS sequence"/>
</dbReference>
<accession>A0A1I4HIX7</accession>
<evidence type="ECO:0000256" key="1">
    <source>
        <dbReference type="ARBA" id="ARBA00023015"/>
    </source>
</evidence>
<reference evidence="8" key="1">
    <citation type="submission" date="2016-10" db="EMBL/GenBank/DDBJ databases">
        <authorList>
            <person name="Varghese N."/>
        </authorList>
    </citation>
    <scope>NUCLEOTIDE SEQUENCE [LARGE SCALE GENOMIC DNA]</scope>
    <source>
        <strain evidence="8">DSM 16632</strain>
    </source>
</reference>
<dbReference type="Gene3D" id="1.10.10.10">
    <property type="entry name" value="Winged helix-like DNA-binding domain superfamily/Winged helix DNA-binding domain"/>
    <property type="match status" value="2"/>
</dbReference>
<evidence type="ECO:0000313" key="7">
    <source>
        <dbReference type="EMBL" id="SFL42074.1"/>
    </source>
</evidence>
<feature type="region of interest" description="Disordered" evidence="5">
    <location>
        <begin position="201"/>
        <end position="220"/>
    </location>
</feature>
<dbReference type="SUPFAM" id="SSF46785">
    <property type="entry name" value="Winged helix' DNA-binding domain"/>
    <property type="match status" value="1"/>
</dbReference>
<keyword evidence="7" id="KW-0648">Protein biosynthesis</keyword>
<evidence type="ECO:0000259" key="6">
    <source>
        <dbReference type="PROSITE" id="PS51344"/>
    </source>
</evidence>
<comment type="subunit">
    <text evidence="4">Monomer. Interaction with RNA polymerase subunits RpoF and RpoE is necessary for Tfe stimulatory transcription activity. Able to interact with Tbp and RNA polymerase in the absence of DNA promoter. Interacts both with the preinitiation and elongation complexes.</text>
</comment>
<dbReference type="InterPro" id="IPR036388">
    <property type="entry name" value="WH-like_DNA-bd_sf"/>
</dbReference>
<feature type="compositionally biased region" description="Acidic residues" evidence="5">
    <location>
        <begin position="162"/>
        <end position="173"/>
    </location>
</feature>
<dbReference type="Pfam" id="PF02002">
    <property type="entry name" value="TFIIE_alpha"/>
    <property type="match status" value="1"/>
</dbReference>